<dbReference type="PANTHER" id="PTHR44103:SF1">
    <property type="entry name" value="PROPROTEIN CONVERTASE P"/>
    <property type="match status" value="1"/>
</dbReference>
<proteinExistence type="predicted"/>
<gene>
    <name evidence="2" type="ORF">SAMN05443144_108167</name>
</gene>
<dbReference type="AlphaFoldDB" id="A0A1M5BLX5"/>
<dbReference type="EMBL" id="FQUS01000008">
    <property type="protein sequence ID" value="SHF43406.1"/>
    <property type="molecule type" value="Genomic_DNA"/>
</dbReference>
<dbReference type="RefSeq" id="WP_084088161.1">
    <property type="nucleotide sequence ID" value="NZ_FQUS01000008.1"/>
</dbReference>
<evidence type="ECO:0000313" key="2">
    <source>
        <dbReference type="EMBL" id="SHF43406.1"/>
    </source>
</evidence>
<dbReference type="PANTHER" id="PTHR44103">
    <property type="entry name" value="PROPROTEIN CONVERTASE P"/>
    <property type="match status" value="1"/>
</dbReference>
<dbReference type="SUPFAM" id="SSF69318">
    <property type="entry name" value="Integrin alpha N-terminal domain"/>
    <property type="match status" value="1"/>
</dbReference>
<evidence type="ECO:0000313" key="3">
    <source>
        <dbReference type="Proteomes" id="UP000184041"/>
    </source>
</evidence>
<name>A0A1M5BLX5_9BACT</name>
<dbReference type="Pfam" id="PF13517">
    <property type="entry name" value="FG-GAP_3"/>
    <property type="match status" value="1"/>
</dbReference>
<reference evidence="2 3" key="1">
    <citation type="submission" date="2016-11" db="EMBL/GenBank/DDBJ databases">
        <authorList>
            <person name="Jaros S."/>
            <person name="Januszkiewicz K."/>
            <person name="Wedrychowicz H."/>
        </authorList>
    </citation>
    <scope>NUCLEOTIDE SEQUENCE [LARGE SCALE GENOMIC DNA]</scope>
    <source>
        <strain evidence="2 3">DSM 21986</strain>
    </source>
</reference>
<dbReference type="Gene3D" id="2.130.10.130">
    <property type="entry name" value="Integrin alpha, N-terminal"/>
    <property type="match status" value="2"/>
</dbReference>
<organism evidence="2 3">
    <name type="scientific">Fodinibius roseus</name>
    <dbReference type="NCBI Taxonomy" id="1194090"/>
    <lineage>
        <taxon>Bacteria</taxon>
        <taxon>Pseudomonadati</taxon>
        <taxon>Balneolota</taxon>
        <taxon>Balneolia</taxon>
        <taxon>Balneolales</taxon>
        <taxon>Balneolaceae</taxon>
        <taxon>Fodinibius</taxon>
    </lineage>
</organism>
<dbReference type="STRING" id="1194090.SAMN05443144_108167"/>
<dbReference type="InterPro" id="IPR013517">
    <property type="entry name" value="FG-GAP"/>
</dbReference>
<dbReference type="Proteomes" id="UP000184041">
    <property type="component" value="Unassembled WGS sequence"/>
</dbReference>
<accession>A0A1M5BLX5</accession>
<keyword evidence="1" id="KW-0732">Signal</keyword>
<evidence type="ECO:0000256" key="1">
    <source>
        <dbReference type="ARBA" id="ARBA00022729"/>
    </source>
</evidence>
<keyword evidence="3" id="KW-1185">Reference proteome</keyword>
<dbReference type="OrthoDB" id="9816120at2"/>
<protein>
    <submittedName>
        <fullName evidence="2">Repeat domain-containing protein</fullName>
    </submittedName>
</protein>
<dbReference type="InterPro" id="IPR028994">
    <property type="entry name" value="Integrin_alpha_N"/>
</dbReference>
<sequence>MKKQHTMKTLRAMKTLSPGPGTIPLLGAALLLCLACRPVWGQGSGHTFEKIQLSSTFYAEGAAIGDLNGDGHPDVVAGPYWYEGPDFDDKHAFYEPRMFDPRNYSDNFIAGVDDVNGDGRNDILVVGFPGESARWYENPGESGGYWDPHLIHESVDNESPQFYDLNGDGALELVFHTGGRLGYAARDEGDPTRPWSFTAVSGRHDWGKFTHGLGIGDIDGDGHEDILKKEGWWENPGTDEMSDQWKYHEAAFAGPGGAQMYAYDVDGNGLNDVITSLDAHGWGLAWYRQHREGDEIRFEQRLIMGALLGDNPYGVRFSQPHALELADMDQDGVKDIVSGKRFWAHGPQGGLEPNAPAVVYWFNLQRGSPGSAGFVPYLVDDNSGVGVQFDTGDVTGNGYPDIVTSNKNGTFVFLNHPPEH</sequence>